<keyword evidence="3" id="KW-1185">Reference proteome</keyword>
<comment type="caution">
    <text evidence="2">The sequence shown here is derived from an EMBL/GenBank/DDBJ whole genome shotgun (WGS) entry which is preliminary data.</text>
</comment>
<organism evidence="2 3">
    <name type="scientific">Cyanobium usitatum str. Tous</name>
    <dbReference type="NCBI Taxonomy" id="2116684"/>
    <lineage>
        <taxon>Bacteria</taxon>
        <taxon>Bacillati</taxon>
        <taxon>Cyanobacteriota</taxon>
        <taxon>Cyanophyceae</taxon>
        <taxon>Synechococcales</taxon>
        <taxon>Prochlorococcaceae</taxon>
        <taxon>Cyanobium</taxon>
    </lineage>
</organism>
<evidence type="ECO:0000313" key="3">
    <source>
        <dbReference type="Proteomes" id="UP000243002"/>
    </source>
</evidence>
<gene>
    <name evidence="2" type="ORF">C7K55_09460</name>
</gene>
<sequence>MPLAAVPLALLPIGLFPAQAATPVASEAFVPFTPPLATSVGGESLSGLGGAETFDPVGRAQLLAGEMPLVWSGTYQSFDNSQIVSAELRLASVKPMGQMIDLRGELTVGGVTTPVQGNLNAESDQLDLLMLCECEVAGLEMGGVFTGLQGLQLSGWQAPRLTSRGGRLDLRPLSSASRVVAPTRGAAVRGLW</sequence>
<keyword evidence="1" id="KW-0732">Signal</keyword>
<proteinExistence type="predicted"/>
<evidence type="ECO:0000313" key="2">
    <source>
        <dbReference type="EMBL" id="PSJ04725.1"/>
    </source>
</evidence>
<accession>A0A2P7MUA6</accession>
<name>A0A2P7MUA6_9CYAN</name>
<dbReference type="AlphaFoldDB" id="A0A2P7MUA6"/>
<evidence type="ECO:0000256" key="1">
    <source>
        <dbReference type="SAM" id="SignalP"/>
    </source>
</evidence>
<feature type="chain" id="PRO_5015137362" evidence="1">
    <location>
        <begin position="21"/>
        <end position="192"/>
    </location>
</feature>
<reference evidence="2 3" key="1">
    <citation type="journal article" date="2018" name="Environ. Microbiol.">
        <title>Ecological and genomic features of two widespread freshwater picocyanobacteria.</title>
        <authorList>
            <person name="Cabello-Yeves P.J."/>
            <person name="Picazo A."/>
            <person name="Camacho A."/>
            <person name="Callieri C."/>
            <person name="Rosselli R."/>
            <person name="Roda-Garcia J.J."/>
            <person name="Coutinho F.H."/>
            <person name="Rodriguez-Valera F."/>
        </authorList>
    </citation>
    <scope>NUCLEOTIDE SEQUENCE [LARGE SCALE GENOMIC DNA]</scope>
    <source>
        <strain evidence="2 3">Tous</strain>
    </source>
</reference>
<feature type="signal peptide" evidence="1">
    <location>
        <begin position="1"/>
        <end position="20"/>
    </location>
</feature>
<dbReference type="EMBL" id="PXXO01000010">
    <property type="protein sequence ID" value="PSJ04725.1"/>
    <property type="molecule type" value="Genomic_DNA"/>
</dbReference>
<dbReference type="OrthoDB" id="558310at2"/>
<protein>
    <submittedName>
        <fullName evidence="2">Uncharacterized protein</fullName>
    </submittedName>
</protein>
<dbReference type="Proteomes" id="UP000243002">
    <property type="component" value="Unassembled WGS sequence"/>
</dbReference>